<keyword evidence="3" id="KW-1185">Reference proteome</keyword>
<evidence type="ECO:0000256" key="1">
    <source>
        <dbReference type="SAM" id="MobiDB-lite"/>
    </source>
</evidence>
<proteinExistence type="predicted"/>
<comment type="caution">
    <text evidence="2">The sequence shown here is derived from an EMBL/GenBank/DDBJ whole genome shotgun (WGS) entry which is preliminary data.</text>
</comment>
<gene>
    <name evidence="2" type="ORF">KIN20_018388</name>
</gene>
<organism evidence="2 3">
    <name type="scientific">Parelaphostrongylus tenuis</name>
    <name type="common">Meningeal worm</name>
    <dbReference type="NCBI Taxonomy" id="148309"/>
    <lineage>
        <taxon>Eukaryota</taxon>
        <taxon>Metazoa</taxon>
        <taxon>Ecdysozoa</taxon>
        <taxon>Nematoda</taxon>
        <taxon>Chromadorea</taxon>
        <taxon>Rhabditida</taxon>
        <taxon>Rhabditina</taxon>
        <taxon>Rhabditomorpha</taxon>
        <taxon>Strongyloidea</taxon>
        <taxon>Metastrongylidae</taxon>
        <taxon>Parelaphostrongylus</taxon>
    </lineage>
</organism>
<reference evidence="2" key="1">
    <citation type="submission" date="2021-06" db="EMBL/GenBank/DDBJ databases">
        <title>Parelaphostrongylus tenuis whole genome reference sequence.</title>
        <authorList>
            <person name="Garwood T.J."/>
            <person name="Larsen P.A."/>
            <person name="Fountain-Jones N.M."/>
            <person name="Garbe J.R."/>
            <person name="Macchietto M.G."/>
            <person name="Kania S.A."/>
            <person name="Gerhold R.W."/>
            <person name="Richards J.E."/>
            <person name="Wolf T.M."/>
        </authorList>
    </citation>
    <scope>NUCLEOTIDE SEQUENCE</scope>
    <source>
        <strain evidence="2">MNPRO001-30</strain>
        <tissue evidence="2">Meninges</tissue>
    </source>
</reference>
<protein>
    <submittedName>
        <fullName evidence="2">Uncharacterized protein</fullName>
    </submittedName>
</protein>
<dbReference type="EMBL" id="JAHQIW010003652">
    <property type="protein sequence ID" value="KAJ1359615.1"/>
    <property type="molecule type" value="Genomic_DNA"/>
</dbReference>
<accession>A0AAD5MJV7</accession>
<evidence type="ECO:0000313" key="2">
    <source>
        <dbReference type="EMBL" id="KAJ1359615.1"/>
    </source>
</evidence>
<evidence type="ECO:0000313" key="3">
    <source>
        <dbReference type="Proteomes" id="UP001196413"/>
    </source>
</evidence>
<sequence length="96" mass="10544">MSNSRIHCECGTSRRKKAESTDGINEDEGAGIVTKATASIWLMRFKEGNLVLESMPHSGRLSVSEGDKFEELDDIEDPPHTDSSPNVAPIMGSFYQ</sequence>
<feature type="region of interest" description="Disordered" evidence="1">
    <location>
        <begin position="60"/>
        <end position="96"/>
    </location>
</feature>
<feature type="region of interest" description="Disordered" evidence="1">
    <location>
        <begin position="1"/>
        <end position="27"/>
    </location>
</feature>
<dbReference type="AlphaFoldDB" id="A0AAD5MJV7"/>
<name>A0AAD5MJV7_PARTN</name>
<dbReference type="Proteomes" id="UP001196413">
    <property type="component" value="Unassembled WGS sequence"/>
</dbReference>